<reference evidence="3" key="1">
    <citation type="journal article" date="2021" name="G3 (Bethesda)">
        <title>Genome and transcriptome analysis of the beet armyworm Spodoptera exigua reveals targets for pest control. .</title>
        <authorList>
            <person name="Simon S."/>
            <person name="Breeschoten T."/>
            <person name="Jansen H.J."/>
            <person name="Dirks R.P."/>
            <person name="Schranz M.E."/>
            <person name="Ros V.I.D."/>
        </authorList>
    </citation>
    <scope>NUCLEOTIDE SEQUENCE</scope>
    <source>
        <strain evidence="3">TB_SE_WUR_2020</strain>
    </source>
</reference>
<feature type="domain" description="Reverse transcriptase" evidence="2">
    <location>
        <begin position="567"/>
        <end position="704"/>
    </location>
</feature>
<dbReference type="Gene3D" id="2.40.70.10">
    <property type="entry name" value="Acid Proteases"/>
    <property type="match status" value="1"/>
</dbReference>
<evidence type="ECO:0000259" key="2">
    <source>
        <dbReference type="Pfam" id="PF00078"/>
    </source>
</evidence>
<sequence>METLNRQATIQEEMERQFTNFKKDGKDRKTVEYMKKRIEALDQYWIEFRKNHDVLLNVLASEHDYFIANNLERTRDFYYKARTEYQTTLAELEKASARAQQGGTGNIGEAKHEQGAGTHLGTTGNQQPSTSTHNPNLPQGNNTKIDEMLRKQSSNFRAFLRTLESIDVEELKEKWEYEDALTSVKARWKIVDNLHWELDSQLMGSNTEYEETFTQYERKYNDIKKAINSNKCKRDKTRQVHVAQQEEWHEILLATAVINVQGVDGTYHKMRALIDQGSQISLITENAAQRLGIPRVKCSGTITGIGTKTTSCKGRININCFSLSEDYTFNTDVFIMRNLTRNLPRFTFTSPTWEHLQDLDLADPEYNICRPIDILLGADIYSIIILDGIRRALSCNLSPIAQHTRLGWILCGKVQQTMQCNIVLNDIEGIEKFWQTEDIDLPQTTDEDNCTKTYKETTSRLSDGRYQVRLPLKPNISEIGESKSRAIAQFFQIERKLQKNRSIAEEYKLFIKEYLALGHMICTDGTTTSLEYFMPHHCVIREDSLTTALRVVFNASQNTSKGTSLNDFMFKGPNLQKDLLELILRWRQYKIAYTADIEKMFRQVWVHPDDQRFQKIIWRDDKSDVLHEYQLTTVTYGTKAAPFLAMMTLRQLAEDERKSFPAAAKVVENCFYTDDLLHGAHTIQSAKNMKQDLIQMLKTGGFNLRKWSSNYQELLQDNISRLFDPLGWLTPVSTRLKILFQKLWAIDIKWDDKIPDEINSEWIKIKQDMANITKIEIPRWIGTNIVADIELHGFCDASQKAYACVVYCKLYEEGKSKITLVAGKSRLVSNNKQVSLPRLELCGAHLLSKLMLKIKQCLHGHRISIYGWVDSTAVLGWLQGNPDRWTTFVSNRVRHIIEVIPPKHWRYIKSAENPADCASRGLTMTQLNTHQLWWHGPSWLSTGPHESKQAPIYTTNQEEKVLKQVNVANH</sequence>
<dbReference type="Pfam" id="PF00078">
    <property type="entry name" value="RVT_1"/>
    <property type="match status" value="1"/>
</dbReference>
<dbReference type="Pfam" id="PF05380">
    <property type="entry name" value="Peptidase_A17"/>
    <property type="match status" value="1"/>
</dbReference>
<dbReference type="PANTHER" id="PTHR47331">
    <property type="entry name" value="PHD-TYPE DOMAIN-CONTAINING PROTEIN"/>
    <property type="match status" value="1"/>
</dbReference>
<dbReference type="Gene3D" id="3.30.70.270">
    <property type="match status" value="1"/>
</dbReference>
<dbReference type="PANTHER" id="PTHR47331:SF5">
    <property type="entry name" value="RIBONUCLEASE H"/>
    <property type="match status" value="1"/>
</dbReference>
<dbReference type="Proteomes" id="UP000814243">
    <property type="component" value="Unassembled WGS sequence"/>
</dbReference>
<protein>
    <recommendedName>
        <fullName evidence="2">Reverse transcriptase domain-containing protein</fullName>
    </recommendedName>
</protein>
<dbReference type="InterPro" id="IPR043502">
    <property type="entry name" value="DNA/RNA_pol_sf"/>
</dbReference>
<accession>A0A922MDC4</accession>
<name>A0A922MDC4_SPOEX</name>
<feature type="region of interest" description="Disordered" evidence="1">
    <location>
        <begin position="99"/>
        <end position="142"/>
    </location>
</feature>
<dbReference type="InterPro" id="IPR008042">
    <property type="entry name" value="Retrotrans_Pao"/>
</dbReference>
<evidence type="ECO:0000256" key="1">
    <source>
        <dbReference type="SAM" id="MobiDB-lite"/>
    </source>
</evidence>
<dbReference type="AlphaFoldDB" id="A0A922MDC4"/>
<dbReference type="InterPro" id="IPR043128">
    <property type="entry name" value="Rev_trsase/Diguanyl_cyclase"/>
</dbReference>
<organism evidence="3 4">
    <name type="scientific">Spodoptera exigua</name>
    <name type="common">Beet armyworm</name>
    <name type="synonym">Noctua fulgens</name>
    <dbReference type="NCBI Taxonomy" id="7107"/>
    <lineage>
        <taxon>Eukaryota</taxon>
        <taxon>Metazoa</taxon>
        <taxon>Ecdysozoa</taxon>
        <taxon>Arthropoda</taxon>
        <taxon>Hexapoda</taxon>
        <taxon>Insecta</taxon>
        <taxon>Pterygota</taxon>
        <taxon>Neoptera</taxon>
        <taxon>Endopterygota</taxon>
        <taxon>Lepidoptera</taxon>
        <taxon>Glossata</taxon>
        <taxon>Ditrysia</taxon>
        <taxon>Noctuoidea</taxon>
        <taxon>Noctuidae</taxon>
        <taxon>Amphipyrinae</taxon>
        <taxon>Spodoptera</taxon>
    </lineage>
</organism>
<dbReference type="InterPro" id="IPR021109">
    <property type="entry name" value="Peptidase_aspartic_dom_sf"/>
</dbReference>
<dbReference type="SUPFAM" id="SSF56672">
    <property type="entry name" value="DNA/RNA polymerases"/>
    <property type="match status" value="1"/>
</dbReference>
<dbReference type="EMBL" id="JACEFF010000602">
    <property type="protein sequence ID" value="KAH9634604.1"/>
    <property type="molecule type" value="Genomic_DNA"/>
</dbReference>
<dbReference type="Gene3D" id="3.10.10.10">
    <property type="entry name" value="HIV Type 1 Reverse Transcriptase, subunit A, domain 1"/>
    <property type="match status" value="1"/>
</dbReference>
<evidence type="ECO:0000313" key="3">
    <source>
        <dbReference type="EMBL" id="KAH9634604.1"/>
    </source>
</evidence>
<dbReference type="InterPro" id="IPR000477">
    <property type="entry name" value="RT_dom"/>
</dbReference>
<gene>
    <name evidence="3" type="ORF">HF086_009256</name>
</gene>
<evidence type="ECO:0000313" key="4">
    <source>
        <dbReference type="Proteomes" id="UP000814243"/>
    </source>
</evidence>
<proteinExistence type="predicted"/>
<feature type="compositionally biased region" description="Polar residues" evidence="1">
    <location>
        <begin position="120"/>
        <end position="142"/>
    </location>
</feature>
<dbReference type="GO" id="GO:0071897">
    <property type="term" value="P:DNA biosynthetic process"/>
    <property type="evidence" value="ECO:0007669"/>
    <property type="project" value="UniProtKB-ARBA"/>
</dbReference>
<comment type="caution">
    <text evidence="3">The sequence shown here is derived from an EMBL/GenBank/DDBJ whole genome shotgun (WGS) entry which is preliminary data.</text>
</comment>
<dbReference type="CDD" id="cd01644">
    <property type="entry name" value="RT_pepA17"/>
    <property type="match status" value="1"/>
</dbReference>